<dbReference type="NCBIfam" id="TIGR01549">
    <property type="entry name" value="HAD-SF-IA-v1"/>
    <property type="match status" value="1"/>
</dbReference>
<dbReference type="EMBL" id="CP084933">
    <property type="protein sequence ID" value="USI75241.1"/>
    <property type="molecule type" value="Genomic_DNA"/>
</dbReference>
<organism evidence="2 3">
    <name type="scientific">Sphingomonas morindae</name>
    <dbReference type="NCBI Taxonomy" id="1541170"/>
    <lineage>
        <taxon>Bacteria</taxon>
        <taxon>Pseudomonadati</taxon>
        <taxon>Pseudomonadota</taxon>
        <taxon>Alphaproteobacteria</taxon>
        <taxon>Sphingomonadales</taxon>
        <taxon>Sphingomonadaceae</taxon>
        <taxon>Sphingomonas</taxon>
    </lineage>
</organism>
<dbReference type="PANTHER" id="PTHR43316">
    <property type="entry name" value="HYDROLASE, HALOACID DELAHOGENASE-RELATED"/>
    <property type="match status" value="1"/>
</dbReference>
<dbReference type="Proteomes" id="UP001056937">
    <property type="component" value="Plasmid p2"/>
</dbReference>
<dbReference type="InterPro" id="IPR023214">
    <property type="entry name" value="HAD_sf"/>
</dbReference>
<accession>A0ABY4XE42</accession>
<dbReference type="InterPro" id="IPR051540">
    <property type="entry name" value="S-2-haloacid_dehalogenase"/>
</dbReference>
<dbReference type="PANTHER" id="PTHR43316:SF3">
    <property type="entry name" value="HALOACID DEHALOGENASE, TYPE II (AFU_ORTHOLOGUE AFUA_2G07750)-RELATED"/>
    <property type="match status" value="1"/>
</dbReference>
<keyword evidence="2" id="KW-0614">Plasmid</keyword>
<dbReference type="GO" id="GO:0016787">
    <property type="term" value="F:hydrolase activity"/>
    <property type="evidence" value="ECO:0007669"/>
    <property type="project" value="UniProtKB-KW"/>
</dbReference>
<keyword evidence="3" id="KW-1185">Reference proteome</keyword>
<gene>
    <name evidence="2" type="ORF">LHA26_19885</name>
</gene>
<dbReference type="SFLD" id="SFLDS00003">
    <property type="entry name" value="Haloacid_Dehalogenase"/>
    <property type="match status" value="1"/>
</dbReference>
<evidence type="ECO:0000313" key="3">
    <source>
        <dbReference type="Proteomes" id="UP001056937"/>
    </source>
</evidence>
<name>A0ABY4XE42_9SPHN</name>
<dbReference type="Gene3D" id="3.40.50.1000">
    <property type="entry name" value="HAD superfamily/HAD-like"/>
    <property type="match status" value="1"/>
</dbReference>
<geneLocation type="plasmid" evidence="2 3">
    <name>p2</name>
</geneLocation>
<proteinExistence type="predicted"/>
<sequence>MTWTHPHFRTPAEQAGYEAVDAELADRIPRRDHVPEGERDGWRQNMLPFGERWSGIRELEACLAFREPSDPESAVVADALVRAGTVTDDLYDRLLAVADRRYTEHLHYPSPPITRAVAFDAFGTLVRIGKRHRPYERLVARARQRAAELPSPMTAAIGLDDYAAMLGLSPPHVERIGLEEELASVTPYPDALETLRRVKAHGVTVVVASNLAEPYAAPLKALLGDWVDVWHFSFAVGATKPQRFFYAALTARLGIEPHELLMVGDSWHADVEGAVKAGARAQWLDRTGRAAYVRRHVAVRSLADVGWILRTAHPGEPAQA</sequence>
<reference evidence="2" key="1">
    <citation type="journal article" date="2022" name="Toxins">
        <title>Genomic Analysis of Sphingopyxis sp. USTB-05 for Biodegrading Cyanobacterial Hepatotoxins.</title>
        <authorList>
            <person name="Liu C."/>
            <person name="Xu Q."/>
            <person name="Zhao Z."/>
            <person name="Zhang H."/>
            <person name="Liu X."/>
            <person name="Yin C."/>
            <person name="Liu Y."/>
            <person name="Yan H."/>
        </authorList>
    </citation>
    <scope>NUCLEOTIDE SEQUENCE</scope>
    <source>
        <strain evidence="2">NBD5</strain>
    </source>
</reference>
<dbReference type="SFLD" id="SFLDG01129">
    <property type="entry name" value="C1.5:_HAD__Beta-PGM__Phosphata"/>
    <property type="match status" value="1"/>
</dbReference>
<dbReference type="SUPFAM" id="SSF56784">
    <property type="entry name" value="HAD-like"/>
    <property type="match status" value="1"/>
</dbReference>
<dbReference type="Pfam" id="PF00702">
    <property type="entry name" value="Hydrolase"/>
    <property type="match status" value="1"/>
</dbReference>
<dbReference type="InterPro" id="IPR006439">
    <property type="entry name" value="HAD-SF_hydro_IA"/>
</dbReference>
<evidence type="ECO:0000256" key="1">
    <source>
        <dbReference type="ARBA" id="ARBA00022801"/>
    </source>
</evidence>
<dbReference type="InterPro" id="IPR036412">
    <property type="entry name" value="HAD-like_sf"/>
</dbReference>
<evidence type="ECO:0000313" key="2">
    <source>
        <dbReference type="EMBL" id="USI75241.1"/>
    </source>
</evidence>
<dbReference type="RefSeq" id="WP_252169048.1">
    <property type="nucleotide sequence ID" value="NZ_CP084933.1"/>
</dbReference>
<keyword evidence="1 2" id="KW-0378">Hydrolase</keyword>
<protein>
    <submittedName>
        <fullName evidence="2">HAD family hydrolase</fullName>
    </submittedName>
</protein>